<keyword evidence="2" id="KW-0507">mRNA processing</keyword>
<comment type="subcellular location">
    <subcellularLocation>
        <location evidence="9">Nucleus</location>
    </subcellularLocation>
</comment>
<evidence type="ECO:0000313" key="12">
    <source>
        <dbReference type="EMBL" id="ESN99982.1"/>
    </source>
</evidence>
<evidence type="ECO:0000313" key="14">
    <source>
        <dbReference type="Proteomes" id="UP000015101"/>
    </source>
</evidence>
<dbReference type="EMBL" id="AMQM01005606">
    <property type="status" value="NOT_ANNOTATED_CDS"/>
    <property type="molecule type" value="Genomic_DNA"/>
</dbReference>
<proteinExistence type="inferred from homology"/>
<reference evidence="13" key="3">
    <citation type="submission" date="2015-06" db="UniProtKB">
        <authorList>
            <consortium name="EnsemblMetazoa"/>
        </authorList>
    </citation>
    <scope>IDENTIFICATION</scope>
</reference>
<keyword evidence="5" id="KW-0804">Transcription</keyword>
<gene>
    <name evidence="13" type="primary">20216233</name>
    <name evidence="12" type="ORF">HELRODRAFT_83644</name>
</gene>
<feature type="region of interest" description="Disordered" evidence="10">
    <location>
        <begin position="254"/>
        <end position="278"/>
    </location>
</feature>
<keyword evidence="7 9" id="KW-0539">Nucleus</keyword>
<organism evidence="13 14">
    <name type="scientific">Helobdella robusta</name>
    <name type="common">Californian leech</name>
    <dbReference type="NCBI Taxonomy" id="6412"/>
    <lineage>
        <taxon>Eukaryota</taxon>
        <taxon>Metazoa</taxon>
        <taxon>Spiralia</taxon>
        <taxon>Lophotrochozoa</taxon>
        <taxon>Annelida</taxon>
        <taxon>Clitellata</taxon>
        <taxon>Hirudinea</taxon>
        <taxon>Rhynchobdellida</taxon>
        <taxon>Glossiphoniidae</taxon>
        <taxon>Helobdella</taxon>
    </lineage>
</organism>
<evidence type="ECO:0000259" key="11">
    <source>
        <dbReference type="PROSITE" id="PS51319"/>
    </source>
</evidence>
<dbReference type="Gene3D" id="1.20.930.10">
    <property type="entry name" value="Conserved domain common to transcription factors TFIIS, elongin A, CRSP70"/>
    <property type="match status" value="1"/>
</dbReference>
<dbReference type="InterPro" id="IPR051037">
    <property type="entry name" value="RNAPII_TF_IWS1"/>
</dbReference>
<feature type="domain" description="TFIIS N-terminal" evidence="11">
    <location>
        <begin position="82"/>
        <end position="160"/>
    </location>
</feature>
<evidence type="ECO:0000256" key="10">
    <source>
        <dbReference type="SAM" id="MobiDB-lite"/>
    </source>
</evidence>
<evidence type="ECO:0000256" key="4">
    <source>
        <dbReference type="ARBA" id="ARBA00023015"/>
    </source>
</evidence>
<evidence type="ECO:0000313" key="13">
    <source>
        <dbReference type="EnsemblMetazoa" id="HelroP83644"/>
    </source>
</evidence>
<keyword evidence="4" id="KW-0805">Transcription regulation</keyword>
<keyword evidence="14" id="KW-1185">Reference proteome</keyword>
<dbReference type="CTD" id="20216233"/>
<dbReference type="InParanoid" id="T1G586"/>
<reference evidence="14" key="1">
    <citation type="submission" date="2012-12" db="EMBL/GenBank/DDBJ databases">
        <authorList>
            <person name="Hellsten U."/>
            <person name="Grimwood J."/>
            <person name="Chapman J.A."/>
            <person name="Shapiro H."/>
            <person name="Aerts A."/>
            <person name="Otillar R.P."/>
            <person name="Terry A.Y."/>
            <person name="Boore J.L."/>
            <person name="Simakov O."/>
            <person name="Marletaz F."/>
            <person name="Cho S.-J."/>
            <person name="Edsinger-Gonzales E."/>
            <person name="Havlak P."/>
            <person name="Kuo D.-H."/>
            <person name="Larsson T."/>
            <person name="Lv J."/>
            <person name="Arendt D."/>
            <person name="Savage R."/>
            <person name="Osoegawa K."/>
            <person name="de Jong P."/>
            <person name="Lindberg D.R."/>
            <person name="Seaver E.C."/>
            <person name="Weisblat D.A."/>
            <person name="Putnam N.H."/>
            <person name="Grigoriev I.V."/>
            <person name="Rokhsar D.S."/>
        </authorList>
    </citation>
    <scope>NUCLEOTIDE SEQUENCE</scope>
</reference>
<evidence type="ECO:0000256" key="6">
    <source>
        <dbReference type="ARBA" id="ARBA00023187"/>
    </source>
</evidence>
<sequence>MERKKQERKKRRRKNDDGDIINDNDDIIADMMKIMNEAAEQDRELNKQRKPAIRVMLQLPYIKAQLKKADMVNSLLDSGILSSITSWLAPLPDHSLPHLEIREALLKQLLDFPPISTEGLKMSGLGKAVMYLFKHPKETKKNKEMCHKLITNWARPIFSQNADYKALSKEEREQRDYEQLPKKRKLSADSDRLVEKQEEKPLRPGDPGYVYRARVPAPSIKDYVIRPRWNVEDKPRNVSSKKQLNKFQQLQRAFNERKKGSKSQAAVSVSIEGRNMAL</sequence>
<evidence type="ECO:0000256" key="1">
    <source>
        <dbReference type="ARBA" id="ARBA00022448"/>
    </source>
</evidence>
<dbReference type="InterPro" id="IPR035441">
    <property type="entry name" value="TFIIS/LEDGF_dom_sf"/>
</dbReference>
<keyword evidence="6" id="KW-0508">mRNA splicing</keyword>
<dbReference type="STRING" id="6412.T1G586"/>
<keyword evidence="3" id="KW-0509">mRNA transport</keyword>
<accession>T1G586</accession>
<dbReference type="AlphaFoldDB" id="T1G586"/>
<evidence type="ECO:0000256" key="5">
    <source>
        <dbReference type="ARBA" id="ARBA00023163"/>
    </source>
</evidence>
<dbReference type="RefSeq" id="XP_009021922.1">
    <property type="nucleotide sequence ID" value="XM_009023674.1"/>
</dbReference>
<feature type="compositionally biased region" description="Basic and acidic residues" evidence="10">
    <location>
        <begin position="169"/>
        <end position="203"/>
    </location>
</feature>
<dbReference type="OrthoDB" id="21124at2759"/>
<comment type="similarity">
    <text evidence="8">Belongs to the IWS1 family.</text>
</comment>
<evidence type="ECO:0000256" key="3">
    <source>
        <dbReference type="ARBA" id="ARBA00022816"/>
    </source>
</evidence>
<feature type="region of interest" description="Disordered" evidence="10">
    <location>
        <begin position="1"/>
        <end position="20"/>
    </location>
</feature>
<dbReference type="EnsemblMetazoa" id="HelroT83644">
    <property type="protein sequence ID" value="HelroP83644"/>
    <property type="gene ID" value="HelroG83644"/>
</dbReference>
<dbReference type="GO" id="GO:0008380">
    <property type="term" value="P:RNA splicing"/>
    <property type="evidence" value="ECO:0007669"/>
    <property type="project" value="UniProtKB-KW"/>
</dbReference>
<dbReference type="PANTHER" id="PTHR46010:SF1">
    <property type="entry name" value="PROTEIN IWS1 HOMOLOG"/>
    <property type="match status" value="1"/>
</dbReference>
<dbReference type="KEGG" id="hro:HELRODRAFT_83644"/>
<feature type="region of interest" description="Disordered" evidence="10">
    <location>
        <begin position="169"/>
        <end position="210"/>
    </location>
</feature>
<reference evidence="12 14" key="2">
    <citation type="journal article" date="2013" name="Nature">
        <title>Insights into bilaterian evolution from three spiralian genomes.</title>
        <authorList>
            <person name="Simakov O."/>
            <person name="Marletaz F."/>
            <person name="Cho S.J."/>
            <person name="Edsinger-Gonzales E."/>
            <person name="Havlak P."/>
            <person name="Hellsten U."/>
            <person name="Kuo D.H."/>
            <person name="Larsson T."/>
            <person name="Lv J."/>
            <person name="Arendt D."/>
            <person name="Savage R."/>
            <person name="Osoegawa K."/>
            <person name="de Jong P."/>
            <person name="Grimwood J."/>
            <person name="Chapman J.A."/>
            <person name="Shapiro H."/>
            <person name="Aerts A."/>
            <person name="Otillar R.P."/>
            <person name="Terry A.Y."/>
            <person name="Boore J.L."/>
            <person name="Grigoriev I.V."/>
            <person name="Lindberg D.R."/>
            <person name="Seaver E.C."/>
            <person name="Weisblat D.A."/>
            <person name="Putnam N.H."/>
            <person name="Rokhsar D.S."/>
        </authorList>
    </citation>
    <scope>NUCLEOTIDE SEQUENCE</scope>
</reference>
<dbReference type="GO" id="GO:0005634">
    <property type="term" value="C:nucleus"/>
    <property type="evidence" value="ECO:0000318"/>
    <property type="project" value="GO_Central"/>
</dbReference>
<dbReference type="InterPro" id="IPR017923">
    <property type="entry name" value="TFIIS_N"/>
</dbReference>
<dbReference type="PANTHER" id="PTHR46010">
    <property type="entry name" value="PROTEIN IWS1 HOMOLOG"/>
    <property type="match status" value="1"/>
</dbReference>
<evidence type="ECO:0000256" key="2">
    <source>
        <dbReference type="ARBA" id="ARBA00022664"/>
    </source>
</evidence>
<dbReference type="GO" id="GO:0006397">
    <property type="term" value="P:mRNA processing"/>
    <property type="evidence" value="ECO:0007669"/>
    <property type="project" value="UniProtKB-KW"/>
</dbReference>
<dbReference type="PROSITE" id="PS51319">
    <property type="entry name" value="TFIIS_N"/>
    <property type="match status" value="1"/>
</dbReference>
<evidence type="ECO:0000256" key="8">
    <source>
        <dbReference type="ARBA" id="ARBA00037992"/>
    </source>
</evidence>
<protein>
    <recommendedName>
        <fullName evidence="11">TFIIS N-terminal domain-containing protein</fullName>
    </recommendedName>
</protein>
<dbReference type="OMA" id="TDYKFAP"/>
<dbReference type="FunFam" id="1.20.930.10:FF:000001">
    <property type="entry name" value="IWS1, SUPT6H interacting protein"/>
    <property type="match status" value="1"/>
</dbReference>
<evidence type="ECO:0000256" key="7">
    <source>
        <dbReference type="ARBA" id="ARBA00023242"/>
    </source>
</evidence>
<evidence type="ECO:0000256" key="9">
    <source>
        <dbReference type="PROSITE-ProRule" id="PRU00649"/>
    </source>
</evidence>
<name>T1G586_HELRO</name>
<feature type="compositionally biased region" description="Basic residues" evidence="10">
    <location>
        <begin position="1"/>
        <end position="13"/>
    </location>
</feature>
<keyword evidence="1" id="KW-0813">Transport</keyword>
<dbReference type="Proteomes" id="UP000015101">
    <property type="component" value="Unassembled WGS sequence"/>
</dbReference>
<dbReference type="GeneID" id="20216233"/>
<dbReference type="GO" id="GO:0016973">
    <property type="term" value="P:poly(A)+ mRNA export from nucleus"/>
    <property type="evidence" value="ECO:0000318"/>
    <property type="project" value="GO_Central"/>
</dbReference>
<dbReference type="Pfam" id="PF08711">
    <property type="entry name" value="Med26"/>
    <property type="match status" value="1"/>
</dbReference>
<dbReference type="eggNOG" id="KOG1793">
    <property type="taxonomic scope" value="Eukaryota"/>
</dbReference>
<dbReference type="EMBL" id="KB097026">
    <property type="protein sequence ID" value="ESN99982.1"/>
    <property type="molecule type" value="Genomic_DNA"/>
</dbReference>
<dbReference type="HOGENOM" id="CLU_040584_0_0_1"/>